<name>A0A830HST5_9CHLO</name>
<keyword evidence="2" id="KW-1185">Reference proteome</keyword>
<evidence type="ECO:0000313" key="1">
    <source>
        <dbReference type="EMBL" id="GHP08049.1"/>
    </source>
</evidence>
<gene>
    <name evidence="1" type="ORF">PPROV_000679100</name>
</gene>
<sequence>MSSSRCVSRTLRILEPSERLQLSATPTWERRATPPTEWTWPAVQTPDTYVYTTIDALQPVPLADMSNSFVVDTAAARWGRFNGWLCTLKQLRAEVVVVGAVMTKTKTKKATAKTNALATTKKRNFDMAKVLKRAGWMYKRVIAPW</sequence>
<reference evidence="1" key="1">
    <citation type="submission" date="2020-10" db="EMBL/GenBank/DDBJ databases">
        <title>Unveiling of a novel bifunctional photoreceptor, Dualchrome1, isolated from a cosmopolitan green alga.</title>
        <authorList>
            <person name="Suzuki S."/>
            <person name="Kawachi M."/>
        </authorList>
    </citation>
    <scope>NUCLEOTIDE SEQUENCE</scope>
    <source>
        <strain evidence="1">NIES 2893</strain>
    </source>
</reference>
<comment type="caution">
    <text evidence="1">The sequence shown here is derived from an EMBL/GenBank/DDBJ whole genome shotgun (WGS) entry which is preliminary data.</text>
</comment>
<protein>
    <submittedName>
        <fullName evidence="1">Uncharacterized protein</fullName>
    </submittedName>
</protein>
<accession>A0A830HST5</accession>
<evidence type="ECO:0000313" key="2">
    <source>
        <dbReference type="Proteomes" id="UP000660262"/>
    </source>
</evidence>
<proteinExistence type="predicted"/>
<dbReference type="EMBL" id="BNJQ01000019">
    <property type="protein sequence ID" value="GHP08049.1"/>
    <property type="molecule type" value="Genomic_DNA"/>
</dbReference>
<organism evidence="1 2">
    <name type="scientific">Pycnococcus provasolii</name>
    <dbReference type="NCBI Taxonomy" id="41880"/>
    <lineage>
        <taxon>Eukaryota</taxon>
        <taxon>Viridiplantae</taxon>
        <taxon>Chlorophyta</taxon>
        <taxon>Pseudoscourfieldiophyceae</taxon>
        <taxon>Pseudoscourfieldiales</taxon>
        <taxon>Pycnococcaceae</taxon>
        <taxon>Pycnococcus</taxon>
    </lineage>
</organism>
<dbReference type="Proteomes" id="UP000660262">
    <property type="component" value="Unassembled WGS sequence"/>
</dbReference>
<dbReference type="AlphaFoldDB" id="A0A830HST5"/>